<reference evidence="1" key="1">
    <citation type="submission" date="2022-03" db="EMBL/GenBank/DDBJ databases">
        <authorList>
            <person name="Leyn A S."/>
        </authorList>
    </citation>
    <scope>NUCLEOTIDE SEQUENCE</scope>
    <source>
        <strain evidence="1">Streptomyces globisporus 4-3</strain>
    </source>
</reference>
<evidence type="ECO:0000313" key="2">
    <source>
        <dbReference type="Proteomes" id="UP001154015"/>
    </source>
</evidence>
<name>A0ABN8V3U1_STRGL</name>
<comment type="caution">
    <text evidence="1">The sequence shown here is derived from an EMBL/GenBank/DDBJ whole genome shotgun (WGS) entry which is preliminary data.</text>
</comment>
<evidence type="ECO:0000313" key="1">
    <source>
        <dbReference type="EMBL" id="CAH9416021.1"/>
    </source>
</evidence>
<proteinExistence type="predicted"/>
<accession>A0ABN8V3U1</accession>
<dbReference type="Proteomes" id="UP001154015">
    <property type="component" value="Unassembled WGS sequence"/>
</dbReference>
<gene>
    <name evidence="1" type="ORF">SGL43_03043</name>
</gene>
<organism evidence="1 2">
    <name type="scientific">Streptomyces globisporus</name>
    <dbReference type="NCBI Taxonomy" id="1908"/>
    <lineage>
        <taxon>Bacteria</taxon>
        <taxon>Bacillati</taxon>
        <taxon>Actinomycetota</taxon>
        <taxon>Actinomycetes</taxon>
        <taxon>Kitasatosporales</taxon>
        <taxon>Streptomycetaceae</taxon>
        <taxon>Streptomyces</taxon>
    </lineage>
</organism>
<protein>
    <submittedName>
        <fullName evidence="1">Uncharacterized protein</fullName>
    </submittedName>
</protein>
<dbReference type="EMBL" id="CAKXYP010000008">
    <property type="protein sequence ID" value="CAH9416021.1"/>
    <property type="molecule type" value="Genomic_DNA"/>
</dbReference>
<keyword evidence="2" id="KW-1185">Reference proteome</keyword>
<sequence>MSERIETVALDSHGLSACVAQDASSSRCRASSTTGEPAW</sequence>